<protein>
    <recommendedName>
        <fullName evidence="1">Phosphoribosyltransferase domain-containing protein</fullName>
    </recommendedName>
</protein>
<dbReference type="Pfam" id="PF14681">
    <property type="entry name" value="UPRTase"/>
    <property type="match status" value="1"/>
</dbReference>
<name>A0A3S4ZTT7_9PLAT</name>
<dbReference type="Gene3D" id="3.40.50.2020">
    <property type="match status" value="1"/>
</dbReference>
<evidence type="ECO:0000313" key="3">
    <source>
        <dbReference type="Proteomes" id="UP000784294"/>
    </source>
</evidence>
<dbReference type="SUPFAM" id="SSF53271">
    <property type="entry name" value="PRTase-like"/>
    <property type="match status" value="1"/>
</dbReference>
<dbReference type="AlphaFoldDB" id="A0A3S4ZTT7"/>
<evidence type="ECO:0000259" key="1">
    <source>
        <dbReference type="Pfam" id="PF14681"/>
    </source>
</evidence>
<comment type="caution">
    <text evidence="2">The sequence shown here is derived from an EMBL/GenBank/DDBJ whole genome shotgun (WGS) entry which is preliminary data.</text>
</comment>
<dbReference type="InterPro" id="IPR029057">
    <property type="entry name" value="PRTase-like"/>
</dbReference>
<keyword evidence="3" id="KW-1185">Reference proteome</keyword>
<sequence length="253" mass="28328">MANWMHSERPISSKPCPRHACRPNGLPMQNGSCLWNEDDVIRHRVWNGETDILKGKKENKQLVDCLPGPWGDSCPDITCELICTCAESNNTDALSPDDSNRSSFSKEAGFEAGIFDPTRLPPRIHVLPMSLQMRGLHTLIRNRETGQDAFIFYAERLMRPLFEYALNLLPYEDVVVDTPQSVSYHGRRRVPGTKICGVSILRAGEALEPALCAVCKDVSLGKILIQTNQITQEPELHYLRLPSEIKVNASSCV</sequence>
<dbReference type="InterPro" id="IPR000836">
    <property type="entry name" value="PRTase_dom"/>
</dbReference>
<dbReference type="EMBL" id="CAAALY010042405">
    <property type="protein sequence ID" value="VEL19621.1"/>
    <property type="molecule type" value="Genomic_DNA"/>
</dbReference>
<gene>
    <name evidence="2" type="ORF">PXEA_LOCUS13061</name>
</gene>
<reference evidence="2" key="1">
    <citation type="submission" date="2018-11" db="EMBL/GenBank/DDBJ databases">
        <authorList>
            <consortium name="Pathogen Informatics"/>
        </authorList>
    </citation>
    <scope>NUCLEOTIDE SEQUENCE</scope>
</reference>
<organism evidence="2 3">
    <name type="scientific">Protopolystoma xenopodis</name>
    <dbReference type="NCBI Taxonomy" id="117903"/>
    <lineage>
        <taxon>Eukaryota</taxon>
        <taxon>Metazoa</taxon>
        <taxon>Spiralia</taxon>
        <taxon>Lophotrochozoa</taxon>
        <taxon>Platyhelminthes</taxon>
        <taxon>Monogenea</taxon>
        <taxon>Polyopisthocotylea</taxon>
        <taxon>Polystomatidea</taxon>
        <taxon>Polystomatidae</taxon>
        <taxon>Protopolystoma</taxon>
    </lineage>
</organism>
<proteinExistence type="predicted"/>
<dbReference type="OrthoDB" id="10257085at2759"/>
<dbReference type="Proteomes" id="UP000784294">
    <property type="component" value="Unassembled WGS sequence"/>
</dbReference>
<evidence type="ECO:0000313" key="2">
    <source>
        <dbReference type="EMBL" id="VEL19621.1"/>
    </source>
</evidence>
<feature type="domain" description="Phosphoribosyltransferase" evidence="1">
    <location>
        <begin position="131"/>
        <end position="246"/>
    </location>
</feature>
<accession>A0A3S4ZTT7</accession>